<feature type="domain" description="EamA" evidence="8">
    <location>
        <begin position="12"/>
        <end position="146"/>
    </location>
</feature>
<comment type="caution">
    <text evidence="9">The sequence shown here is derived from an EMBL/GenBank/DDBJ whole genome shotgun (WGS) entry which is preliminary data.</text>
</comment>
<gene>
    <name evidence="9" type="ORF">ISP14_16000</name>
</gene>
<feature type="transmembrane region" description="Helical" evidence="7">
    <location>
        <begin position="76"/>
        <end position="96"/>
    </location>
</feature>
<dbReference type="PANTHER" id="PTHR32322">
    <property type="entry name" value="INNER MEMBRANE TRANSPORTER"/>
    <property type="match status" value="1"/>
</dbReference>
<keyword evidence="5 7" id="KW-0472">Membrane</keyword>
<protein>
    <submittedName>
        <fullName evidence="9">EamA family transporter</fullName>
    </submittedName>
</protein>
<feature type="transmembrane region" description="Helical" evidence="7">
    <location>
        <begin position="39"/>
        <end position="56"/>
    </location>
</feature>
<dbReference type="Proteomes" id="UP001620397">
    <property type="component" value="Unassembled WGS sequence"/>
</dbReference>
<dbReference type="PANTHER" id="PTHR32322:SF2">
    <property type="entry name" value="EAMA DOMAIN-CONTAINING PROTEIN"/>
    <property type="match status" value="1"/>
</dbReference>
<evidence type="ECO:0000259" key="8">
    <source>
        <dbReference type="Pfam" id="PF00892"/>
    </source>
</evidence>
<feature type="domain" description="EamA" evidence="8">
    <location>
        <begin position="157"/>
        <end position="287"/>
    </location>
</feature>
<feature type="transmembrane region" description="Helical" evidence="7">
    <location>
        <begin position="130"/>
        <end position="148"/>
    </location>
</feature>
<name>A0ABW8KJH1_9GAMM</name>
<keyword evidence="3 7" id="KW-0812">Transmembrane</keyword>
<feature type="region of interest" description="Disordered" evidence="6">
    <location>
        <begin position="314"/>
        <end position="355"/>
    </location>
</feature>
<comment type="subcellular location">
    <subcellularLocation>
        <location evidence="1">Membrane</location>
        <topology evidence="1">Multi-pass membrane protein</topology>
    </subcellularLocation>
</comment>
<dbReference type="RefSeq" id="WP_404541719.1">
    <property type="nucleotide sequence ID" value="NZ_JADIKL010000010.1"/>
</dbReference>
<accession>A0ABW8KJH1</accession>
<evidence type="ECO:0000256" key="6">
    <source>
        <dbReference type="SAM" id="MobiDB-lite"/>
    </source>
</evidence>
<keyword evidence="10" id="KW-1185">Reference proteome</keyword>
<feature type="transmembrane region" description="Helical" evidence="7">
    <location>
        <begin position="272"/>
        <end position="288"/>
    </location>
</feature>
<proteinExistence type="inferred from homology"/>
<dbReference type="EMBL" id="JADIKL010000010">
    <property type="protein sequence ID" value="MFK2932287.1"/>
    <property type="molecule type" value="Genomic_DNA"/>
</dbReference>
<dbReference type="InterPro" id="IPR050638">
    <property type="entry name" value="AA-Vitamin_Transporters"/>
</dbReference>
<dbReference type="InterPro" id="IPR037185">
    <property type="entry name" value="EmrE-like"/>
</dbReference>
<feature type="transmembrane region" description="Helical" evidence="7">
    <location>
        <begin position="248"/>
        <end position="266"/>
    </location>
</feature>
<feature type="transmembrane region" description="Helical" evidence="7">
    <location>
        <begin position="184"/>
        <end position="206"/>
    </location>
</feature>
<feature type="compositionally biased region" description="Basic and acidic residues" evidence="6">
    <location>
        <begin position="314"/>
        <end position="346"/>
    </location>
</feature>
<evidence type="ECO:0000256" key="4">
    <source>
        <dbReference type="ARBA" id="ARBA00022989"/>
    </source>
</evidence>
<feature type="transmembrane region" description="Helical" evidence="7">
    <location>
        <begin position="102"/>
        <end position="123"/>
    </location>
</feature>
<evidence type="ECO:0000256" key="7">
    <source>
        <dbReference type="SAM" id="Phobius"/>
    </source>
</evidence>
<comment type="similarity">
    <text evidence="2">Belongs to the EamA transporter family.</text>
</comment>
<evidence type="ECO:0000256" key="3">
    <source>
        <dbReference type="ARBA" id="ARBA00022692"/>
    </source>
</evidence>
<reference evidence="9 10" key="1">
    <citation type="submission" date="2020-10" db="EMBL/GenBank/DDBJ databases">
        <title>Phylogeny of dyella-like bacteria.</title>
        <authorList>
            <person name="Fu J."/>
        </authorList>
    </citation>
    <scope>NUCLEOTIDE SEQUENCE [LARGE SCALE GENOMIC DNA]</scope>
    <source>
        <strain evidence="9 10">DKC-1</strain>
    </source>
</reference>
<dbReference type="Gene3D" id="1.10.3730.20">
    <property type="match status" value="1"/>
</dbReference>
<evidence type="ECO:0000313" key="9">
    <source>
        <dbReference type="EMBL" id="MFK2932287.1"/>
    </source>
</evidence>
<sequence>MPALPATWSRPIACALLAALLFGASTPVAKQLLGGSAPVMLAGLLYLGSGLGLGLLRLARDRGWRVPAMTRAEWGWYLLAIACGGVLAPVLLMLGLAHATAASASLLLNLEAVLTALLAWLVFRENADHRVVLGMALIVAGAALLAWPGGATGGLGWGAALIALACLCWALDNNFTRKVSASDALFVAGLKGIVAGIVNTGIALLLGMRLPAAGIVAGAMTVGLLGYGLSLVLFVVALRGLGSARTGAYFSTAPFMGAAIAILALGEHAGPVFWLAALLMGAGVWLHLTERHDHLHTHEAITHTHRHVHDAHHQHTHDFDWDGSEPHTHEHTHEPLTHSHPHFPDIHHRHRHDRK</sequence>
<dbReference type="Pfam" id="PF00892">
    <property type="entry name" value="EamA"/>
    <property type="match status" value="2"/>
</dbReference>
<evidence type="ECO:0000313" key="10">
    <source>
        <dbReference type="Proteomes" id="UP001620397"/>
    </source>
</evidence>
<feature type="transmembrane region" description="Helical" evidence="7">
    <location>
        <begin position="212"/>
        <end position="236"/>
    </location>
</feature>
<dbReference type="SUPFAM" id="SSF103481">
    <property type="entry name" value="Multidrug resistance efflux transporter EmrE"/>
    <property type="match status" value="2"/>
</dbReference>
<organism evidence="9 10">
    <name type="scientific">Dyella agri</name>
    <dbReference type="NCBI Taxonomy" id="1926869"/>
    <lineage>
        <taxon>Bacteria</taxon>
        <taxon>Pseudomonadati</taxon>
        <taxon>Pseudomonadota</taxon>
        <taxon>Gammaproteobacteria</taxon>
        <taxon>Lysobacterales</taxon>
        <taxon>Rhodanobacteraceae</taxon>
        <taxon>Dyella</taxon>
    </lineage>
</organism>
<dbReference type="InterPro" id="IPR000620">
    <property type="entry name" value="EamA_dom"/>
</dbReference>
<evidence type="ECO:0000256" key="1">
    <source>
        <dbReference type="ARBA" id="ARBA00004141"/>
    </source>
</evidence>
<evidence type="ECO:0000256" key="5">
    <source>
        <dbReference type="ARBA" id="ARBA00023136"/>
    </source>
</evidence>
<evidence type="ECO:0000256" key="2">
    <source>
        <dbReference type="ARBA" id="ARBA00007362"/>
    </source>
</evidence>
<feature type="transmembrane region" description="Helical" evidence="7">
    <location>
        <begin position="154"/>
        <end position="172"/>
    </location>
</feature>
<keyword evidence="4 7" id="KW-1133">Transmembrane helix</keyword>